<dbReference type="InterPro" id="IPR051325">
    <property type="entry name" value="Nudix_hydrolase_domain"/>
</dbReference>
<dbReference type="GO" id="GO:0004081">
    <property type="term" value="F:bis(5'-nucleosyl)-tetraphosphatase (asymmetrical) activity"/>
    <property type="evidence" value="ECO:0007669"/>
    <property type="project" value="TreeGrafter"/>
</dbReference>
<dbReference type="OrthoDB" id="66089at2759"/>
<dbReference type="EMBL" id="VLTL01000011">
    <property type="protein sequence ID" value="KAA0170725.1"/>
    <property type="molecule type" value="Genomic_DNA"/>
</dbReference>
<evidence type="ECO:0000313" key="5">
    <source>
        <dbReference type="EMBL" id="KAA0170725.1"/>
    </source>
</evidence>
<dbReference type="Pfam" id="PF00293">
    <property type="entry name" value="NUDIX"/>
    <property type="match status" value="1"/>
</dbReference>
<evidence type="ECO:0000313" key="6">
    <source>
        <dbReference type="EMBL" id="KAA0174418.1"/>
    </source>
</evidence>
<dbReference type="Proteomes" id="UP000324907">
    <property type="component" value="Unassembled WGS sequence"/>
</dbReference>
<organism evidence="4 10">
    <name type="scientific">Cafeteria roenbergensis</name>
    <name type="common">Marine flagellate</name>
    <dbReference type="NCBI Taxonomy" id="33653"/>
    <lineage>
        <taxon>Eukaryota</taxon>
        <taxon>Sar</taxon>
        <taxon>Stramenopiles</taxon>
        <taxon>Bigyra</taxon>
        <taxon>Opalozoa</taxon>
        <taxon>Bicosoecida</taxon>
        <taxon>Cafeteriaceae</taxon>
        <taxon>Cafeteria</taxon>
    </lineage>
</organism>
<dbReference type="GO" id="GO:0006167">
    <property type="term" value="P:AMP biosynthetic process"/>
    <property type="evidence" value="ECO:0007669"/>
    <property type="project" value="TreeGrafter"/>
</dbReference>
<dbReference type="Proteomes" id="UP000323011">
    <property type="component" value="Unassembled WGS sequence"/>
</dbReference>
<comment type="caution">
    <text evidence="4">The sequence shown here is derived from an EMBL/GenBank/DDBJ whole genome shotgun (WGS) entry which is preliminary data.</text>
</comment>
<dbReference type="Proteomes" id="UP000322899">
    <property type="component" value="Unassembled WGS sequence"/>
</dbReference>
<evidence type="ECO:0000313" key="4">
    <source>
        <dbReference type="EMBL" id="KAA0162625.1"/>
    </source>
</evidence>
<dbReference type="SUPFAM" id="SSF55811">
    <property type="entry name" value="Nudix"/>
    <property type="match status" value="1"/>
</dbReference>
<keyword evidence="1" id="KW-0378">Hydrolase</keyword>
<dbReference type="EMBL" id="VLTM01000026">
    <property type="protein sequence ID" value="KAA0162625.1"/>
    <property type="molecule type" value="Genomic_DNA"/>
</dbReference>
<proteinExistence type="predicted"/>
<accession>A0A5A8DBL8</accession>
<evidence type="ECO:0000256" key="1">
    <source>
        <dbReference type="ARBA" id="ARBA00022801"/>
    </source>
</evidence>
<dbReference type="InterPro" id="IPR015797">
    <property type="entry name" value="NUDIX_hydrolase-like_dom_sf"/>
</dbReference>
<dbReference type="OMA" id="ETQQARW"/>
<evidence type="ECO:0000313" key="7">
    <source>
        <dbReference type="Proteomes" id="UP000322899"/>
    </source>
</evidence>
<dbReference type="PROSITE" id="PS51462">
    <property type="entry name" value="NUDIX"/>
    <property type="match status" value="1"/>
</dbReference>
<sequence>MWVTVQFALCAVRHPRTGRWLCVEEKKNRGWWIAGGGVDYGETFAEAAVREVKEETSIDVRLKGVLKVEHSAFGKSARMRVIFLGEPADPDQEPKSVPDAESQGAAWLSVEDMERLAAGRKLRGAEPLEWAKFVEAGGLAAPLSILGDEGSAARAVGEPAGVTVEVPAAS</sequence>
<dbReference type="Proteomes" id="UP000325113">
    <property type="component" value="Unassembled WGS sequence"/>
</dbReference>
<gene>
    <name evidence="6" type="ORF">FNF27_04015</name>
    <name evidence="5" type="ORF">FNF28_01266</name>
    <name evidence="3" type="ORF">FNF29_03360</name>
    <name evidence="4" type="ORF">FNF31_03153</name>
</gene>
<protein>
    <recommendedName>
        <fullName evidence="2">Nudix hydrolase domain-containing protein</fullName>
    </recommendedName>
</protein>
<evidence type="ECO:0000313" key="9">
    <source>
        <dbReference type="Proteomes" id="UP000324907"/>
    </source>
</evidence>
<dbReference type="InterPro" id="IPR000086">
    <property type="entry name" value="NUDIX_hydrolase_dom"/>
</dbReference>
<keyword evidence="8" id="KW-1185">Reference proteome</keyword>
<dbReference type="EMBL" id="VLTN01000017">
    <property type="protein sequence ID" value="KAA0153171.1"/>
    <property type="molecule type" value="Genomic_DNA"/>
</dbReference>
<dbReference type="PANTHER" id="PTHR21340:SF0">
    <property type="entry name" value="BIS(5'-NUCLEOSYL)-TETRAPHOSPHATASE [ASYMMETRICAL]"/>
    <property type="match status" value="1"/>
</dbReference>
<dbReference type="Gene3D" id="3.90.79.10">
    <property type="entry name" value="Nucleoside Triphosphate Pyrophosphohydrolase"/>
    <property type="match status" value="1"/>
</dbReference>
<dbReference type="PANTHER" id="PTHR21340">
    <property type="entry name" value="DIADENOSINE 5,5-P1,P4-TETRAPHOSPHATE PYROPHOSPHOHYDROLASE MUTT"/>
    <property type="match status" value="1"/>
</dbReference>
<dbReference type="EMBL" id="VLTO01000022">
    <property type="protein sequence ID" value="KAA0174418.1"/>
    <property type="molecule type" value="Genomic_DNA"/>
</dbReference>
<dbReference type="AlphaFoldDB" id="A0A5A8DBL8"/>
<evidence type="ECO:0000313" key="8">
    <source>
        <dbReference type="Proteomes" id="UP000323011"/>
    </source>
</evidence>
<dbReference type="GO" id="GO:0006754">
    <property type="term" value="P:ATP biosynthetic process"/>
    <property type="evidence" value="ECO:0007669"/>
    <property type="project" value="TreeGrafter"/>
</dbReference>
<evidence type="ECO:0000259" key="2">
    <source>
        <dbReference type="PROSITE" id="PS51462"/>
    </source>
</evidence>
<feature type="domain" description="Nudix hydrolase" evidence="2">
    <location>
        <begin position="3"/>
        <end position="130"/>
    </location>
</feature>
<evidence type="ECO:0000313" key="3">
    <source>
        <dbReference type="EMBL" id="KAA0153171.1"/>
    </source>
</evidence>
<evidence type="ECO:0000313" key="10">
    <source>
        <dbReference type="Proteomes" id="UP000325113"/>
    </source>
</evidence>
<name>A0A5A8DBL8_CAFRO</name>
<reference evidence="7 8" key="1">
    <citation type="submission" date="2019-07" db="EMBL/GenBank/DDBJ databases">
        <title>Genomes of Cafeteria roenbergensis.</title>
        <authorList>
            <person name="Fischer M.G."/>
            <person name="Hackl T."/>
            <person name="Roman M."/>
        </authorList>
    </citation>
    <scope>NUCLEOTIDE SEQUENCE [LARGE SCALE GENOMIC DNA]</scope>
    <source>
        <strain evidence="3 8">BVI</strain>
        <strain evidence="4 10">Cflag</strain>
        <strain evidence="6 7">E4-10P</strain>
        <strain evidence="5 9">RCC970-E3</strain>
    </source>
</reference>